<accession>A0ABZ0HTE6</accession>
<organism evidence="1 2">
    <name type="scientific">Methylocapsa polymorpha</name>
    <dbReference type="NCBI Taxonomy" id="3080828"/>
    <lineage>
        <taxon>Bacteria</taxon>
        <taxon>Pseudomonadati</taxon>
        <taxon>Pseudomonadota</taxon>
        <taxon>Alphaproteobacteria</taxon>
        <taxon>Hyphomicrobiales</taxon>
        <taxon>Beijerinckiaceae</taxon>
        <taxon>Methylocapsa</taxon>
    </lineage>
</organism>
<proteinExistence type="predicted"/>
<dbReference type="Proteomes" id="UP001626536">
    <property type="component" value="Chromosome"/>
</dbReference>
<evidence type="ECO:0000313" key="1">
    <source>
        <dbReference type="EMBL" id="WOJ89819.1"/>
    </source>
</evidence>
<evidence type="ECO:0000313" key="2">
    <source>
        <dbReference type="Proteomes" id="UP001626536"/>
    </source>
</evidence>
<sequence length="85" mass="8902">MSEKIVSLRGAVTAPPAQPNPTVIQELERLLAAAKAGDIVGFAGAYVHKDKAVAYSYAGAVVSYGMLGGLDCVKERLLRIAVSKE</sequence>
<dbReference type="EMBL" id="CP136862">
    <property type="protein sequence ID" value="WOJ89819.1"/>
    <property type="molecule type" value="Genomic_DNA"/>
</dbReference>
<name>A0ABZ0HTE6_9HYPH</name>
<reference evidence="1 2" key="1">
    <citation type="submission" date="2023-10" db="EMBL/GenBank/DDBJ databases">
        <title>Novel methanotroph of the genus Methylocapsa from a subarctic wetland.</title>
        <authorList>
            <person name="Belova S.E."/>
            <person name="Oshkin I.Y."/>
            <person name="Miroshnikov K."/>
            <person name="Dedysh S.N."/>
        </authorList>
    </citation>
    <scope>NUCLEOTIDE SEQUENCE [LARGE SCALE GENOMIC DNA]</scope>
    <source>
        <strain evidence="1 2">RX1</strain>
    </source>
</reference>
<keyword evidence="2" id="KW-1185">Reference proteome</keyword>
<protein>
    <submittedName>
        <fullName evidence="1">Uncharacterized protein</fullName>
    </submittedName>
</protein>
<dbReference type="RefSeq" id="WP_407339265.1">
    <property type="nucleotide sequence ID" value="NZ_CP136862.1"/>
</dbReference>
<gene>
    <name evidence="1" type="ORF">RZS28_00450</name>
</gene>